<comment type="caution">
    <text evidence="1">The sequence shown here is derived from an EMBL/GenBank/DDBJ whole genome shotgun (WGS) entry which is preliminary data.</text>
</comment>
<evidence type="ECO:0008006" key="3">
    <source>
        <dbReference type="Google" id="ProtNLM"/>
    </source>
</evidence>
<protein>
    <recommendedName>
        <fullName evidence="3">S9 family peptidase</fullName>
    </recommendedName>
</protein>
<accession>A0ABR6BQM5</accession>
<name>A0ABR6BQM5_9PSEU</name>
<feature type="non-terminal residue" evidence="1">
    <location>
        <position position="1"/>
    </location>
</feature>
<dbReference type="Proteomes" id="UP000517916">
    <property type="component" value="Unassembled WGS sequence"/>
</dbReference>
<gene>
    <name evidence="1" type="ORF">BC739_006174</name>
</gene>
<proteinExistence type="predicted"/>
<reference evidence="1 2" key="1">
    <citation type="submission" date="2020-08" db="EMBL/GenBank/DDBJ databases">
        <title>Genomic Encyclopedia of Archaeal and Bacterial Type Strains, Phase II (KMG-II): from individual species to whole genera.</title>
        <authorList>
            <person name="Goeker M."/>
        </authorList>
    </citation>
    <scope>NUCLEOTIDE SEQUENCE [LARGE SCALE GENOMIC DNA]</scope>
    <source>
        <strain evidence="1 2">DSM 43850</strain>
    </source>
</reference>
<keyword evidence="2" id="KW-1185">Reference proteome</keyword>
<dbReference type="EMBL" id="JACJID010000005">
    <property type="protein sequence ID" value="MBA8928956.1"/>
    <property type="molecule type" value="Genomic_DNA"/>
</dbReference>
<evidence type="ECO:0000313" key="1">
    <source>
        <dbReference type="EMBL" id="MBA8928956.1"/>
    </source>
</evidence>
<organism evidence="1 2">
    <name type="scientific">Kutzneria viridogrisea</name>
    <dbReference type="NCBI Taxonomy" id="47990"/>
    <lineage>
        <taxon>Bacteria</taxon>
        <taxon>Bacillati</taxon>
        <taxon>Actinomycetota</taxon>
        <taxon>Actinomycetes</taxon>
        <taxon>Pseudonocardiales</taxon>
        <taxon>Pseudonocardiaceae</taxon>
        <taxon>Kutzneria</taxon>
    </lineage>
</organism>
<dbReference type="SUPFAM" id="SSF82171">
    <property type="entry name" value="DPP6 N-terminal domain-like"/>
    <property type="match status" value="1"/>
</dbReference>
<sequence>EELLIWDVRADTETELVIDLPGEVSADWYTDGRALLIAHTHQSRNTLHRYDLDTHTLSTLHTPNGTIGSAGTRPDGTVEYSWSNASRPSVVRALFTDGTDRVAAGAARREGPALRAR</sequence>
<evidence type="ECO:0000313" key="2">
    <source>
        <dbReference type="Proteomes" id="UP000517916"/>
    </source>
</evidence>